<feature type="compositionally biased region" description="Low complexity" evidence="1">
    <location>
        <begin position="463"/>
        <end position="473"/>
    </location>
</feature>
<dbReference type="PANTHER" id="PTHR19879">
    <property type="entry name" value="TRANSCRIPTION INITIATION FACTOR TFIID"/>
    <property type="match status" value="1"/>
</dbReference>
<dbReference type="STRING" id="33097.A0A150GNU0"/>
<feature type="compositionally biased region" description="Gly residues" evidence="1">
    <location>
        <begin position="474"/>
        <end position="485"/>
    </location>
</feature>
<keyword evidence="3" id="KW-1185">Reference proteome</keyword>
<proteinExistence type="predicted"/>
<evidence type="ECO:0000256" key="1">
    <source>
        <dbReference type="SAM" id="MobiDB-lite"/>
    </source>
</evidence>
<evidence type="ECO:0000313" key="2">
    <source>
        <dbReference type="EMBL" id="KXZ51487.1"/>
    </source>
</evidence>
<feature type="compositionally biased region" description="Gly residues" evidence="1">
    <location>
        <begin position="299"/>
        <end position="310"/>
    </location>
</feature>
<accession>A0A150GNU0</accession>
<dbReference type="InterPro" id="IPR001680">
    <property type="entry name" value="WD40_rpt"/>
</dbReference>
<name>A0A150GNU0_GONPE</name>
<sequence>MGPPPTGAAIRASLLDAHTCRRAAPLDAGDDAHHAALSAAAFAPSRRFLATAGANAGGVTLWDPATGAPRALLHLDAGKDAEARNAGAAAATAGSADSASATATAAARRGRGRLSASVSSAGFGLRDFSAEGHFADAGDPWVTCIRLHDPGPDACATSYGVAPDAAAAAGAAEIVPGSLLLAAGGSASGRVVLWAVAPDGGSAVRTGELAAPEGGADVRGGGGVAVLEFAAHGRSLLVVQSCSTAIRVWSVASRSVTATLRLPAASGEIFALRFAPHAERLPVPNFVPKPPAPDAGANAKGGKGGKGGKAGASVTFQGTPPTAASGEGAAAGSPVTAGMKRSGNITAAIVAATTQKLKASGTIKPSTTSKPKPPTANDGNANEDNGPGNVLFAAVCTKTTQLWSLDKRRQVASMPFGAGEEGGRTWAESCVAFSPAGGLLATAGALLLARPTSSPTEAASGEPAAATTSADANAGGGGGGGGAGGSAAAAPSPPTPPDSTAAAVLEAAAVQAALAGDYDRCAATLWDARTGARVAQLRGTPGPVRALAFSPDGGLLAAAAGSAVMLWSAAGGACLAVLPLGSEVTDSPAVAFGRGGATLLAAGLRTVHSWDVTLVAAAAAADTAGAAGSVPVSRGTGGGGGSLTGMLPAAAAPGAAASTPRAATAAPPRRRPWRRRPWRQRVTLAATRTV</sequence>
<dbReference type="Proteomes" id="UP000075714">
    <property type="component" value="Unassembled WGS sequence"/>
</dbReference>
<dbReference type="InterPro" id="IPR015943">
    <property type="entry name" value="WD40/YVTN_repeat-like_dom_sf"/>
</dbReference>
<dbReference type="EMBL" id="LSYV01000013">
    <property type="protein sequence ID" value="KXZ51487.1"/>
    <property type="molecule type" value="Genomic_DNA"/>
</dbReference>
<protein>
    <submittedName>
        <fullName evidence="2">Uncharacterized protein</fullName>
    </submittedName>
</protein>
<feature type="region of interest" description="Disordered" evidence="1">
    <location>
        <begin position="356"/>
        <end position="386"/>
    </location>
</feature>
<feature type="compositionally biased region" description="Basic residues" evidence="1">
    <location>
        <begin position="668"/>
        <end position="679"/>
    </location>
</feature>
<dbReference type="AlphaFoldDB" id="A0A150GNU0"/>
<dbReference type="Gene3D" id="2.130.10.10">
    <property type="entry name" value="YVTN repeat-like/Quinoprotein amine dehydrogenase"/>
    <property type="match status" value="2"/>
</dbReference>
<evidence type="ECO:0000313" key="3">
    <source>
        <dbReference type="Proteomes" id="UP000075714"/>
    </source>
</evidence>
<dbReference type="PANTHER" id="PTHR19879:SF9">
    <property type="entry name" value="TRANSCRIPTION INITIATION FACTOR TFIID SUBUNIT 5"/>
    <property type="match status" value="1"/>
</dbReference>
<feature type="compositionally biased region" description="Low complexity" evidence="1">
    <location>
        <begin position="318"/>
        <end position="334"/>
    </location>
</feature>
<dbReference type="Pfam" id="PF00400">
    <property type="entry name" value="WD40"/>
    <property type="match status" value="1"/>
</dbReference>
<comment type="caution">
    <text evidence="2">The sequence shown here is derived from an EMBL/GenBank/DDBJ whole genome shotgun (WGS) entry which is preliminary data.</text>
</comment>
<feature type="region of interest" description="Disordered" evidence="1">
    <location>
        <begin position="453"/>
        <end position="500"/>
    </location>
</feature>
<dbReference type="InterPro" id="IPR011047">
    <property type="entry name" value="Quinoprotein_ADH-like_sf"/>
</dbReference>
<gene>
    <name evidence="2" type="ORF">GPECTOR_12g450</name>
</gene>
<dbReference type="SMART" id="SM00320">
    <property type="entry name" value="WD40"/>
    <property type="match status" value="3"/>
</dbReference>
<feature type="region of interest" description="Disordered" evidence="1">
    <location>
        <begin position="654"/>
        <end position="690"/>
    </location>
</feature>
<organism evidence="2 3">
    <name type="scientific">Gonium pectorale</name>
    <name type="common">Green alga</name>
    <dbReference type="NCBI Taxonomy" id="33097"/>
    <lineage>
        <taxon>Eukaryota</taxon>
        <taxon>Viridiplantae</taxon>
        <taxon>Chlorophyta</taxon>
        <taxon>core chlorophytes</taxon>
        <taxon>Chlorophyceae</taxon>
        <taxon>CS clade</taxon>
        <taxon>Chlamydomonadales</taxon>
        <taxon>Volvocaceae</taxon>
        <taxon>Gonium</taxon>
    </lineage>
</organism>
<reference evidence="3" key="1">
    <citation type="journal article" date="2016" name="Nat. Commun.">
        <title>The Gonium pectorale genome demonstrates co-option of cell cycle regulation during the evolution of multicellularity.</title>
        <authorList>
            <person name="Hanschen E.R."/>
            <person name="Marriage T.N."/>
            <person name="Ferris P.J."/>
            <person name="Hamaji T."/>
            <person name="Toyoda A."/>
            <person name="Fujiyama A."/>
            <person name="Neme R."/>
            <person name="Noguchi H."/>
            <person name="Minakuchi Y."/>
            <person name="Suzuki M."/>
            <person name="Kawai-Toyooka H."/>
            <person name="Smith D.R."/>
            <person name="Sparks H."/>
            <person name="Anderson J."/>
            <person name="Bakaric R."/>
            <person name="Luria V."/>
            <person name="Karger A."/>
            <person name="Kirschner M.W."/>
            <person name="Durand P.M."/>
            <person name="Michod R.E."/>
            <person name="Nozaki H."/>
            <person name="Olson B.J."/>
        </authorList>
    </citation>
    <scope>NUCLEOTIDE SEQUENCE [LARGE SCALE GENOMIC DNA]</scope>
    <source>
        <strain evidence="3">NIES-2863</strain>
    </source>
</reference>
<dbReference type="SUPFAM" id="SSF50998">
    <property type="entry name" value="Quinoprotein alcohol dehydrogenase-like"/>
    <property type="match status" value="1"/>
</dbReference>
<feature type="region of interest" description="Disordered" evidence="1">
    <location>
        <begin position="286"/>
        <end position="334"/>
    </location>
</feature>
<feature type="compositionally biased region" description="Low complexity" evidence="1">
    <location>
        <begin position="654"/>
        <end position="667"/>
    </location>
</feature>